<feature type="compositionally biased region" description="Polar residues" evidence="1">
    <location>
        <begin position="1"/>
        <end position="14"/>
    </location>
</feature>
<feature type="region of interest" description="Disordered" evidence="1">
    <location>
        <begin position="1"/>
        <end position="20"/>
    </location>
</feature>
<sequence length="174" mass="19378">MSVSKSNTSGNLTENPPEKTIHSVISLDKIVDSLTKAILPTLEAQVASMFEQRSNNSRESTSDGKFTAEICTSPKNSESTRKRPSDCDWVSDSEDGEFGSEGDFEADKSQSLSKWIPCDSTTKDVHSTIKKSLSPGEKRQIFRSFPFPELQAVIQPKLDDSFVQHLKHKNINIR</sequence>
<name>A0A8J2L1K0_9HEXA</name>
<dbReference type="Proteomes" id="UP000708208">
    <property type="component" value="Unassembled WGS sequence"/>
</dbReference>
<reference evidence="2" key="1">
    <citation type="submission" date="2021-06" db="EMBL/GenBank/DDBJ databases">
        <authorList>
            <person name="Hodson N. C."/>
            <person name="Mongue J. A."/>
            <person name="Jaron S. K."/>
        </authorList>
    </citation>
    <scope>NUCLEOTIDE SEQUENCE</scope>
</reference>
<evidence type="ECO:0000313" key="3">
    <source>
        <dbReference type="Proteomes" id="UP000708208"/>
    </source>
</evidence>
<keyword evidence="3" id="KW-1185">Reference proteome</keyword>
<evidence type="ECO:0000256" key="1">
    <source>
        <dbReference type="SAM" id="MobiDB-lite"/>
    </source>
</evidence>
<feature type="region of interest" description="Disordered" evidence="1">
    <location>
        <begin position="50"/>
        <end position="108"/>
    </location>
</feature>
<comment type="caution">
    <text evidence="2">The sequence shown here is derived from an EMBL/GenBank/DDBJ whole genome shotgun (WGS) entry which is preliminary data.</text>
</comment>
<protein>
    <submittedName>
        <fullName evidence="2">Uncharacterized protein</fullName>
    </submittedName>
</protein>
<proteinExistence type="predicted"/>
<accession>A0A8J2L1K0</accession>
<evidence type="ECO:0000313" key="2">
    <source>
        <dbReference type="EMBL" id="CAG7824723.1"/>
    </source>
</evidence>
<feature type="compositionally biased region" description="Acidic residues" evidence="1">
    <location>
        <begin position="89"/>
        <end position="104"/>
    </location>
</feature>
<dbReference type="EMBL" id="CAJVCH010533753">
    <property type="protein sequence ID" value="CAG7824723.1"/>
    <property type="molecule type" value="Genomic_DNA"/>
</dbReference>
<gene>
    <name evidence="2" type="ORF">AFUS01_LOCUS34867</name>
</gene>
<organism evidence="2 3">
    <name type="scientific">Allacma fusca</name>
    <dbReference type="NCBI Taxonomy" id="39272"/>
    <lineage>
        <taxon>Eukaryota</taxon>
        <taxon>Metazoa</taxon>
        <taxon>Ecdysozoa</taxon>
        <taxon>Arthropoda</taxon>
        <taxon>Hexapoda</taxon>
        <taxon>Collembola</taxon>
        <taxon>Symphypleona</taxon>
        <taxon>Sminthuridae</taxon>
        <taxon>Allacma</taxon>
    </lineage>
</organism>
<feature type="non-terminal residue" evidence="2">
    <location>
        <position position="174"/>
    </location>
</feature>
<dbReference type="AlphaFoldDB" id="A0A8J2L1K0"/>